<keyword evidence="2" id="KW-0808">Transferase</keyword>
<comment type="caution">
    <text evidence="2">The sequence shown here is derived from an EMBL/GenBank/DDBJ whole genome shotgun (WGS) entry which is preliminary data.</text>
</comment>
<dbReference type="Proteomes" id="UP000465601">
    <property type="component" value="Unassembled WGS sequence"/>
</dbReference>
<proteinExistence type="predicted"/>
<dbReference type="RefSeq" id="WP_151867108.1">
    <property type="nucleotide sequence ID" value="NZ_WBZB01000057.1"/>
</dbReference>
<gene>
    <name evidence="2" type="ORF">F8153_14695</name>
</gene>
<accession>A0A833HM62</accession>
<dbReference type="SUPFAM" id="SSF55729">
    <property type="entry name" value="Acyl-CoA N-acyltransferases (Nat)"/>
    <property type="match status" value="1"/>
</dbReference>
<dbReference type="InterPro" id="IPR000182">
    <property type="entry name" value="GNAT_dom"/>
</dbReference>
<dbReference type="PROSITE" id="PS51186">
    <property type="entry name" value="GNAT"/>
    <property type="match status" value="1"/>
</dbReference>
<organism evidence="2 3">
    <name type="scientific">Alkaliphilus serpentinus</name>
    <dbReference type="NCBI Taxonomy" id="1482731"/>
    <lineage>
        <taxon>Bacteria</taxon>
        <taxon>Bacillati</taxon>
        <taxon>Bacillota</taxon>
        <taxon>Clostridia</taxon>
        <taxon>Peptostreptococcales</taxon>
        <taxon>Natronincolaceae</taxon>
        <taxon>Alkaliphilus</taxon>
    </lineage>
</organism>
<dbReference type="Gene3D" id="3.40.630.30">
    <property type="match status" value="1"/>
</dbReference>
<reference evidence="2 3" key="1">
    <citation type="submission" date="2019-10" db="EMBL/GenBank/DDBJ databases">
        <title>Alkaliphilus serpentinus sp. nov. and Alkaliphilus pronyensis sp. nov., two novel anaerobic alkaliphilic species isolated from the serpentinized-hosted hydrothermal field of the Prony Bay (New Caledonia).</title>
        <authorList>
            <person name="Postec A."/>
        </authorList>
    </citation>
    <scope>NUCLEOTIDE SEQUENCE [LARGE SCALE GENOMIC DNA]</scope>
    <source>
        <strain evidence="2 3">LacT</strain>
    </source>
</reference>
<keyword evidence="3" id="KW-1185">Reference proteome</keyword>
<evidence type="ECO:0000259" key="1">
    <source>
        <dbReference type="PROSITE" id="PS51186"/>
    </source>
</evidence>
<dbReference type="GO" id="GO:0016747">
    <property type="term" value="F:acyltransferase activity, transferring groups other than amino-acyl groups"/>
    <property type="evidence" value="ECO:0007669"/>
    <property type="project" value="InterPro"/>
</dbReference>
<dbReference type="Pfam" id="PF00583">
    <property type="entry name" value="Acetyltransf_1"/>
    <property type="match status" value="1"/>
</dbReference>
<dbReference type="AlphaFoldDB" id="A0A833HM62"/>
<evidence type="ECO:0000313" key="2">
    <source>
        <dbReference type="EMBL" id="KAB3525748.1"/>
    </source>
</evidence>
<dbReference type="EMBL" id="WBZB01000057">
    <property type="protein sequence ID" value="KAB3525748.1"/>
    <property type="molecule type" value="Genomic_DNA"/>
</dbReference>
<sequence>MKYYLRDISIEDKEFIYCTKKSSIYDFVKKTWGWDEAYQMRDFHSDFNLTDFKIIALNKKDIGFIQTNESEIMINIIEIHVIQEYQGHGIGSSIIKSIIEQAAKDNKTITIGCFKDNLRAKELYTKLGFKVIATTDTHFNMEYSLMNK</sequence>
<dbReference type="OrthoDB" id="95438at2"/>
<evidence type="ECO:0000313" key="3">
    <source>
        <dbReference type="Proteomes" id="UP000465601"/>
    </source>
</evidence>
<feature type="domain" description="N-acetyltransferase" evidence="1">
    <location>
        <begin position="8"/>
        <end position="148"/>
    </location>
</feature>
<name>A0A833HM62_9FIRM</name>
<protein>
    <submittedName>
        <fullName evidence="2">GNAT family N-acetyltransferase</fullName>
    </submittedName>
</protein>
<dbReference type="InterPro" id="IPR016181">
    <property type="entry name" value="Acyl_CoA_acyltransferase"/>
</dbReference>